<comment type="similarity">
    <text evidence="2">Belongs to the UTP14 family.</text>
</comment>
<feature type="compositionally biased region" description="Basic and acidic residues" evidence="5">
    <location>
        <begin position="494"/>
        <end position="512"/>
    </location>
</feature>
<dbReference type="EMBL" id="LIAE01009483">
    <property type="protein sequence ID" value="PAV69630.1"/>
    <property type="molecule type" value="Genomic_DNA"/>
</dbReference>
<dbReference type="AlphaFoldDB" id="A0A2A2K6U4"/>
<dbReference type="InterPro" id="IPR006709">
    <property type="entry name" value="SSU_processome_Utp14"/>
</dbReference>
<evidence type="ECO:0000313" key="6">
    <source>
        <dbReference type="EMBL" id="PAV69630.1"/>
    </source>
</evidence>
<sequence>MSDSDIDDAAHEVLLQSITAQTSKKKMIRKTAPKISSDDLLDSIKTQSSALTKAKRQSEIGLTVIAEKEKNKAKNKEKKGKIEKKTKKAKTLPTPIHRQAREKIQSAVGYDLLKKDLSVWTDIVNSNRLADQLTFPMDLKHIHNVETAAQQAEGFTPRTEMEKEIAQILNSSKNNLTNDDVYTEAELEIIRAMNLKEAKQKLSQMQRMKALISYREAKYRYAGKIKSKSYHRILKREKRKQLVKELEELLIRDPEAAQEKLKALETQRVIERGTLKHRARNKFHSDALKYASRDSELRKQIEDHFRFGREIKAKLAIDESESEEDEGKKESVTDMIKSAAKTAEKELKQTEEERIEATAASFRRYLFALRQQKKKELENARKRGAGQEIEEEDASFELDGDWEEEKEAENSEQNSEPSEPVEEPPKKKKKGRERKEETPLAESQDIDILFQEAEAKLAKRVLDTADQLADEVAREEAQEDEEKQKKKNKKLKLKQKEKDAEERKKIDEQKKQLDLEISLNPNNFLQLETGSLQQVSADLVEKIDEIEDERAKIVAEAFKDDDVIAEFEQEKEMVEEGERPKDTDLNLPGWGNWVGPGISERRKRQKFIVKAREKKRKDAARKGVIIKENIVEKIENLQPKTLPFPYTRVQDFEAVVKQPIGKDWNTATVTGQLCRPSVVTKGGRPILPINKKEMIKKNMLEQAESSSEDDE</sequence>
<feature type="region of interest" description="Disordered" evidence="5">
    <location>
        <begin position="468"/>
        <end position="512"/>
    </location>
</feature>
<evidence type="ECO:0000256" key="2">
    <source>
        <dbReference type="ARBA" id="ARBA00007774"/>
    </source>
</evidence>
<feature type="compositionally biased region" description="Acidic residues" evidence="5">
    <location>
        <begin position="388"/>
        <end position="407"/>
    </location>
</feature>
<reference evidence="6 7" key="1">
    <citation type="journal article" date="2017" name="Curr. Biol.">
        <title>Genome architecture and evolution of a unichromosomal asexual nematode.</title>
        <authorList>
            <person name="Fradin H."/>
            <person name="Zegar C."/>
            <person name="Gutwein M."/>
            <person name="Lucas J."/>
            <person name="Kovtun M."/>
            <person name="Corcoran D."/>
            <person name="Baugh L.R."/>
            <person name="Kiontke K."/>
            <person name="Gunsalus K."/>
            <person name="Fitch D.H."/>
            <person name="Piano F."/>
        </authorList>
    </citation>
    <scope>NUCLEOTIDE SEQUENCE [LARGE SCALE GENOMIC DNA]</scope>
    <source>
        <strain evidence="6">PF1309</strain>
    </source>
</reference>
<evidence type="ECO:0000256" key="5">
    <source>
        <dbReference type="SAM" id="MobiDB-lite"/>
    </source>
</evidence>
<gene>
    <name evidence="6" type="ORF">WR25_25044</name>
</gene>
<protein>
    <recommendedName>
        <fullName evidence="8">U3 small nucleolar RNA-associated protein 14 homolog A</fullName>
    </recommendedName>
</protein>
<evidence type="ECO:0000256" key="4">
    <source>
        <dbReference type="ARBA" id="ARBA00023242"/>
    </source>
</evidence>
<accession>A0A2A2K6U4</accession>
<proteinExistence type="inferred from homology"/>
<dbReference type="GO" id="GO:0032040">
    <property type="term" value="C:small-subunit processome"/>
    <property type="evidence" value="ECO:0007669"/>
    <property type="project" value="InterPro"/>
</dbReference>
<keyword evidence="4" id="KW-0539">Nucleus</keyword>
<feature type="region of interest" description="Disordered" evidence="5">
    <location>
        <begin position="571"/>
        <end position="590"/>
    </location>
</feature>
<feature type="region of interest" description="Disordered" evidence="5">
    <location>
        <begin position="70"/>
        <end position="89"/>
    </location>
</feature>
<evidence type="ECO:0000256" key="1">
    <source>
        <dbReference type="ARBA" id="ARBA00004604"/>
    </source>
</evidence>
<evidence type="ECO:0000256" key="3">
    <source>
        <dbReference type="ARBA" id="ARBA00022553"/>
    </source>
</evidence>
<comment type="subcellular location">
    <subcellularLocation>
        <location evidence="1">Nucleus</location>
        <location evidence="1">Nucleolus</location>
    </subcellularLocation>
</comment>
<dbReference type="PANTHER" id="PTHR14150:SF12">
    <property type="entry name" value="U3 SMALL NUCLEOLAR RNA-ASSOCIATED PROTEIN 14 HOMOLOG A"/>
    <property type="match status" value="1"/>
</dbReference>
<name>A0A2A2K6U4_9BILA</name>
<organism evidence="6 7">
    <name type="scientific">Diploscapter pachys</name>
    <dbReference type="NCBI Taxonomy" id="2018661"/>
    <lineage>
        <taxon>Eukaryota</taxon>
        <taxon>Metazoa</taxon>
        <taxon>Ecdysozoa</taxon>
        <taxon>Nematoda</taxon>
        <taxon>Chromadorea</taxon>
        <taxon>Rhabditida</taxon>
        <taxon>Rhabditina</taxon>
        <taxon>Rhabditomorpha</taxon>
        <taxon>Rhabditoidea</taxon>
        <taxon>Rhabditidae</taxon>
        <taxon>Diploscapter</taxon>
    </lineage>
</organism>
<dbReference type="STRING" id="2018661.A0A2A2K6U4"/>
<feature type="compositionally biased region" description="Basic and acidic residues" evidence="5">
    <location>
        <begin position="571"/>
        <end position="584"/>
    </location>
</feature>
<feature type="compositionally biased region" description="Basic residues" evidence="5">
    <location>
        <begin position="75"/>
        <end position="89"/>
    </location>
</feature>
<evidence type="ECO:0000313" key="7">
    <source>
        <dbReference type="Proteomes" id="UP000218231"/>
    </source>
</evidence>
<feature type="region of interest" description="Disordered" evidence="5">
    <location>
        <begin position="376"/>
        <end position="448"/>
    </location>
</feature>
<evidence type="ECO:0008006" key="8">
    <source>
        <dbReference type="Google" id="ProtNLM"/>
    </source>
</evidence>
<dbReference type="Proteomes" id="UP000218231">
    <property type="component" value="Unassembled WGS sequence"/>
</dbReference>
<dbReference type="GO" id="GO:0006364">
    <property type="term" value="P:rRNA processing"/>
    <property type="evidence" value="ECO:0007669"/>
    <property type="project" value="InterPro"/>
</dbReference>
<dbReference type="OrthoDB" id="277439at2759"/>
<keyword evidence="7" id="KW-1185">Reference proteome</keyword>
<dbReference type="Pfam" id="PF04615">
    <property type="entry name" value="Utp14"/>
    <property type="match status" value="1"/>
</dbReference>
<dbReference type="PANTHER" id="PTHR14150">
    <property type="entry name" value="U3 SMALL NUCLEOLAR RNA-ASSOCIATED PROTEIN 14"/>
    <property type="match status" value="1"/>
</dbReference>
<comment type="caution">
    <text evidence="6">The sequence shown here is derived from an EMBL/GenBank/DDBJ whole genome shotgun (WGS) entry which is preliminary data.</text>
</comment>
<keyword evidence="3" id="KW-0597">Phosphoprotein</keyword>